<feature type="repeat" description="TPR" evidence="1">
    <location>
        <begin position="310"/>
        <end position="343"/>
    </location>
</feature>
<dbReference type="STRING" id="402612.FP2442"/>
<dbReference type="EMBL" id="AM398681">
    <property type="protein sequence ID" value="CAL44495.1"/>
    <property type="molecule type" value="Genomic_DNA"/>
</dbReference>
<dbReference type="Gene3D" id="1.25.40.10">
    <property type="entry name" value="Tetratricopeptide repeat domain"/>
    <property type="match status" value="2"/>
</dbReference>
<feature type="chain" id="PRO_5002698039" description="Tetratricopeptide repeat family protein" evidence="2">
    <location>
        <begin position="25"/>
        <end position="447"/>
    </location>
</feature>
<dbReference type="Pfam" id="PF13181">
    <property type="entry name" value="TPR_8"/>
    <property type="match status" value="2"/>
</dbReference>
<evidence type="ECO:0000256" key="1">
    <source>
        <dbReference type="PROSITE-ProRule" id="PRU00339"/>
    </source>
</evidence>
<evidence type="ECO:0000313" key="4">
    <source>
        <dbReference type="Proteomes" id="UP000006394"/>
    </source>
</evidence>
<keyword evidence="1" id="KW-0802">TPR repeat</keyword>
<dbReference type="SMART" id="SM00028">
    <property type="entry name" value="TPR"/>
    <property type="match status" value="5"/>
</dbReference>
<dbReference type="InterPro" id="IPR011990">
    <property type="entry name" value="TPR-like_helical_dom_sf"/>
</dbReference>
<accession>A6H2C1</accession>
<sequence>MNKKGSNIKHLIFGMCIISASVLAQTQPEDVVSEKDDFKESYYESLIQKGIENYDKAIVSLEKCVKIQPENAVIYHELGKNYFLQKDNQNAEQAFIKATQLDTKNKWYLIDLYDVYYQTKNYNRALDIAQKIIPLDAKFKEDLVSLYMYTQQFDKALVLINELDENVGNTELRDRYRLQITSQTKTNLSDKNTLEKAIEQWPNNEENYLSLIYMYSDNNQEEKALQVVHKLEKNIPNSSWAQVFLYKYYINNNDGNSAFNSLNIVLNSAKIDKKVKYKMYNEFLIFVLKNPPFETQLNKATSYFENDSEFNVYKEIGKFYYKKKNWELAIKNLEKATNTDLESNLFLLASYEETSKFEVLATKASELIDTFPNQPEYYFFAGKASNKLKKYKKANDFLLSGIDYVVDNIALEIDFLTQLAEASKGLGDNQKSTQYLASANNLKTKQK</sequence>
<name>A6H2C1_FLAPJ</name>
<protein>
    <recommendedName>
        <fullName evidence="5">Tetratricopeptide repeat family protein</fullName>
    </recommendedName>
</protein>
<dbReference type="PANTHER" id="PTHR12558:SF13">
    <property type="entry name" value="CELL DIVISION CYCLE PROTEIN 27 HOMOLOG"/>
    <property type="match status" value="1"/>
</dbReference>
<gene>
    <name evidence="3" type="ordered locus">FP2442</name>
</gene>
<dbReference type="Proteomes" id="UP000006394">
    <property type="component" value="Chromosome"/>
</dbReference>
<evidence type="ECO:0008006" key="5">
    <source>
        <dbReference type="Google" id="ProtNLM"/>
    </source>
</evidence>
<dbReference type="PANTHER" id="PTHR12558">
    <property type="entry name" value="CELL DIVISION CYCLE 16,23,27"/>
    <property type="match status" value="1"/>
</dbReference>
<dbReference type="GeneID" id="66553551"/>
<feature type="repeat" description="TPR" evidence="1">
    <location>
        <begin position="72"/>
        <end position="105"/>
    </location>
</feature>
<dbReference type="HOGENOM" id="CLU_007251_3_1_10"/>
<dbReference type="KEGG" id="fps:FP2442"/>
<evidence type="ECO:0000313" key="3">
    <source>
        <dbReference type="EMBL" id="CAL44495.1"/>
    </source>
</evidence>
<dbReference type="OrthoDB" id="1465784at2"/>
<dbReference type="SUPFAM" id="SSF48452">
    <property type="entry name" value="TPR-like"/>
    <property type="match status" value="2"/>
</dbReference>
<organism evidence="3 4">
    <name type="scientific">Flavobacterium psychrophilum (strain ATCC 49511 / DSM 21280 / CIP 103535 / JIP02/86)</name>
    <dbReference type="NCBI Taxonomy" id="402612"/>
    <lineage>
        <taxon>Bacteria</taxon>
        <taxon>Pseudomonadati</taxon>
        <taxon>Bacteroidota</taxon>
        <taxon>Flavobacteriia</taxon>
        <taxon>Flavobacteriales</taxon>
        <taxon>Flavobacteriaceae</taxon>
        <taxon>Flavobacterium</taxon>
    </lineage>
</organism>
<evidence type="ECO:0000256" key="2">
    <source>
        <dbReference type="SAM" id="SignalP"/>
    </source>
</evidence>
<dbReference type="EnsemblBacteria" id="CAL44495">
    <property type="protein sequence ID" value="CAL44495"/>
    <property type="gene ID" value="FP2442"/>
</dbReference>
<proteinExistence type="predicted"/>
<reference evidence="3 4" key="1">
    <citation type="journal article" date="2007" name="Nat. Biotechnol.">
        <title>Complete genome sequence of the fish pathogen Flavobacterium psychrophilum.</title>
        <authorList>
            <person name="Duchaud E."/>
            <person name="Boussaha M."/>
            <person name="Loux V."/>
            <person name="Bernardet J.F."/>
            <person name="Michel C."/>
            <person name="Kerouault B."/>
            <person name="Mondot S."/>
            <person name="Nicolas P."/>
            <person name="Bossy R."/>
            <person name="Caron C."/>
            <person name="Bessieres P."/>
            <person name="Gibrat J.F."/>
            <person name="Claverol S."/>
            <person name="Dumetz F."/>
            <person name="Le Henaff M."/>
            <person name="Benmansour A."/>
        </authorList>
    </citation>
    <scope>NUCLEOTIDE SEQUENCE [LARGE SCALE GENOMIC DNA]</scope>
    <source>
        <strain evidence="4">ATCC 49511 / DSM 21280 / CIP 103535 / JIP02/86</strain>
    </source>
</reference>
<keyword evidence="4" id="KW-1185">Reference proteome</keyword>
<keyword evidence="2" id="KW-0732">Signal</keyword>
<dbReference type="PATRIC" id="fig|402612.5.peg.2499"/>
<dbReference type="RefSeq" id="WP_011964529.1">
    <property type="nucleotide sequence ID" value="NC_009613.3"/>
</dbReference>
<dbReference type="AlphaFoldDB" id="A6H2C1"/>
<dbReference type="InterPro" id="IPR019734">
    <property type="entry name" value="TPR_rpt"/>
</dbReference>
<feature type="signal peptide" evidence="2">
    <location>
        <begin position="1"/>
        <end position="24"/>
    </location>
</feature>
<dbReference type="PROSITE" id="PS50005">
    <property type="entry name" value="TPR"/>
    <property type="match status" value="2"/>
</dbReference>
<dbReference type="eggNOG" id="COG0457">
    <property type="taxonomic scope" value="Bacteria"/>
</dbReference>